<feature type="region of interest" description="Disordered" evidence="1">
    <location>
        <begin position="6"/>
        <end position="65"/>
    </location>
</feature>
<comment type="caution">
    <text evidence="2">The sequence shown here is derived from an EMBL/GenBank/DDBJ whole genome shotgun (WGS) entry which is preliminary data.</text>
</comment>
<dbReference type="AlphaFoldDB" id="S4MM55"/>
<evidence type="ECO:0000256" key="1">
    <source>
        <dbReference type="SAM" id="MobiDB-lite"/>
    </source>
</evidence>
<gene>
    <name evidence="2" type="ORF">STAFG_2307</name>
</gene>
<feature type="compositionally biased region" description="Polar residues" evidence="1">
    <location>
        <begin position="49"/>
        <end position="65"/>
    </location>
</feature>
<accession>S4MM55</accession>
<evidence type="ECO:0000313" key="3">
    <source>
        <dbReference type="Proteomes" id="UP000015001"/>
    </source>
</evidence>
<dbReference type="EMBL" id="AOPY01001363">
    <property type="protein sequence ID" value="EPJ40648.1"/>
    <property type="molecule type" value="Genomic_DNA"/>
</dbReference>
<dbReference type="HOGENOM" id="CLU_2847735_0_0_11"/>
<keyword evidence="3" id="KW-1185">Reference proteome</keyword>
<proteinExistence type="predicted"/>
<reference evidence="2 3" key="1">
    <citation type="submission" date="2013-02" db="EMBL/GenBank/DDBJ databases">
        <title>Draft Genome Sequence of Streptomyces afghaniensis, Which Produces Compounds of the Julimycin B-Complex.</title>
        <authorList>
            <person name="Gruening B.A."/>
            <person name="Praeg A."/>
            <person name="Erxleben A."/>
            <person name="Guenther S."/>
            <person name="Fiedler H.-P."/>
            <person name="Goodfellow M."/>
            <person name="Mueller M."/>
        </authorList>
    </citation>
    <scope>NUCLEOTIDE SEQUENCE [LARGE SCALE GENOMIC DNA]</scope>
    <source>
        <strain evidence="2 3">772</strain>
    </source>
</reference>
<sequence>MALLVTACGSGGGDSSSDTIKGAEDGDGTWQISWEGSGGARGDLPDGTFETTRNMTVQEIQSVDR</sequence>
<dbReference type="RefSeq" id="WP_020271284.1">
    <property type="nucleotide sequence ID" value="NZ_KE354110.1"/>
</dbReference>
<protein>
    <submittedName>
        <fullName evidence="2">Uncharacterized protein</fullName>
    </submittedName>
</protein>
<name>S4MM55_9ACTN</name>
<evidence type="ECO:0000313" key="2">
    <source>
        <dbReference type="EMBL" id="EPJ40648.1"/>
    </source>
</evidence>
<dbReference type="PATRIC" id="fig|1283301.3.peg.2277"/>
<organism evidence="2 3">
    <name type="scientific">Streptomyces afghaniensis 772</name>
    <dbReference type="NCBI Taxonomy" id="1283301"/>
    <lineage>
        <taxon>Bacteria</taxon>
        <taxon>Bacillati</taxon>
        <taxon>Actinomycetota</taxon>
        <taxon>Actinomycetes</taxon>
        <taxon>Kitasatosporales</taxon>
        <taxon>Streptomycetaceae</taxon>
        <taxon>Streptomyces</taxon>
    </lineage>
</organism>
<dbReference type="Proteomes" id="UP000015001">
    <property type="component" value="Unassembled WGS sequence"/>
</dbReference>